<reference evidence="3" key="2">
    <citation type="submission" date="2013-12" db="EMBL/GenBank/DDBJ databases">
        <title>Evolution of pathogenesis and genome organization in the Tremellales.</title>
        <authorList>
            <person name="Cuomo C."/>
            <person name="Litvintseva A."/>
            <person name="Heitman J."/>
            <person name="Chen Y."/>
            <person name="Sun S."/>
            <person name="Springer D."/>
            <person name="Dromer F."/>
            <person name="Young S."/>
            <person name="Zeng Q."/>
            <person name="Chapman S."/>
            <person name="Gujja S."/>
            <person name="Saif S."/>
            <person name="Birren B."/>
        </authorList>
    </citation>
    <scope>NUCLEOTIDE SEQUENCE [LARGE SCALE GENOMIC DNA]</scope>
    <source>
        <strain evidence="3">BCC8398</strain>
    </source>
</reference>
<dbReference type="Proteomes" id="UP000092666">
    <property type="component" value="Unassembled WGS sequence"/>
</dbReference>
<dbReference type="AlphaFoldDB" id="A0A1B9GV72"/>
<sequence>MDDDSESSQDSSSSRSTCDSVPTPPRNHDPPSSPVQVTTDIDSELFQRLQPVHYIILSILKEETPVSLLPVCQDLYSELAPTLYKTFVLDKDTYRDKMRGAYNRRLVIKNGDEKLEYGKSRPFVMSNDSRSPTSMLPRGFSLTAMTRKPAGSPNGTPFLKREPSF</sequence>
<evidence type="ECO:0000256" key="1">
    <source>
        <dbReference type="SAM" id="MobiDB-lite"/>
    </source>
</evidence>
<proteinExistence type="predicted"/>
<reference evidence="2 3" key="1">
    <citation type="submission" date="2013-07" db="EMBL/GenBank/DDBJ databases">
        <title>The Genome Sequence of Cryptococcus heveanensis BCC8398.</title>
        <authorList>
            <consortium name="The Broad Institute Genome Sequencing Platform"/>
            <person name="Cuomo C."/>
            <person name="Litvintseva A."/>
            <person name="Chen Y."/>
            <person name="Heitman J."/>
            <person name="Sun S."/>
            <person name="Springer D."/>
            <person name="Dromer F."/>
            <person name="Young S.K."/>
            <person name="Zeng Q."/>
            <person name="Gargeya S."/>
            <person name="Fitzgerald M."/>
            <person name="Abouelleil A."/>
            <person name="Alvarado L."/>
            <person name="Berlin A.M."/>
            <person name="Chapman S.B."/>
            <person name="Dewar J."/>
            <person name="Goldberg J."/>
            <person name="Griggs A."/>
            <person name="Gujja S."/>
            <person name="Hansen M."/>
            <person name="Howarth C."/>
            <person name="Imamovic A."/>
            <person name="Larimer J."/>
            <person name="McCowan C."/>
            <person name="Murphy C."/>
            <person name="Pearson M."/>
            <person name="Priest M."/>
            <person name="Roberts A."/>
            <person name="Saif S."/>
            <person name="Shea T."/>
            <person name="Sykes S."/>
            <person name="Wortman J."/>
            <person name="Nusbaum C."/>
            <person name="Birren B."/>
        </authorList>
    </citation>
    <scope>NUCLEOTIDE SEQUENCE [LARGE SCALE GENOMIC DNA]</scope>
    <source>
        <strain evidence="2 3">BCC8398</strain>
    </source>
</reference>
<accession>A0A1B9GV72</accession>
<feature type="compositionally biased region" description="Low complexity" evidence="1">
    <location>
        <begin position="8"/>
        <end position="20"/>
    </location>
</feature>
<dbReference type="OrthoDB" id="2564858at2759"/>
<feature type="region of interest" description="Disordered" evidence="1">
    <location>
        <begin position="144"/>
        <end position="165"/>
    </location>
</feature>
<name>A0A1B9GV72_9TREE</name>
<protein>
    <submittedName>
        <fullName evidence="2">Uncharacterized protein</fullName>
    </submittedName>
</protein>
<dbReference type="EMBL" id="KV700123">
    <property type="protein sequence ID" value="OCF34927.1"/>
    <property type="molecule type" value="Genomic_DNA"/>
</dbReference>
<evidence type="ECO:0000313" key="3">
    <source>
        <dbReference type="Proteomes" id="UP000092666"/>
    </source>
</evidence>
<organism evidence="2 3">
    <name type="scientific">Kwoniella heveanensis BCC8398</name>
    <dbReference type="NCBI Taxonomy" id="1296120"/>
    <lineage>
        <taxon>Eukaryota</taxon>
        <taxon>Fungi</taxon>
        <taxon>Dikarya</taxon>
        <taxon>Basidiomycota</taxon>
        <taxon>Agaricomycotina</taxon>
        <taxon>Tremellomycetes</taxon>
        <taxon>Tremellales</taxon>
        <taxon>Cryptococcaceae</taxon>
        <taxon>Kwoniella</taxon>
    </lineage>
</organism>
<feature type="region of interest" description="Disordered" evidence="1">
    <location>
        <begin position="1"/>
        <end position="37"/>
    </location>
</feature>
<keyword evidence="3" id="KW-1185">Reference proteome</keyword>
<evidence type="ECO:0000313" key="2">
    <source>
        <dbReference type="EMBL" id="OCF34927.1"/>
    </source>
</evidence>
<gene>
    <name evidence="2" type="ORF">I316_03474</name>
</gene>